<dbReference type="RefSeq" id="XP_015184074.1">
    <property type="nucleotide sequence ID" value="XM_015328588.1"/>
</dbReference>
<dbReference type="InterPro" id="IPR036291">
    <property type="entry name" value="NAD(P)-bd_dom_sf"/>
</dbReference>
<evidence type="ECO:0000256" key="4">
    <source>
        <dbReference type="RuleBase" id="RU363097"/>
    </source>
</evidence>
<sequence>MDSTTTIPEWFKDRKVLITGATGFLGKVMIHKLLMSCPDIGKIFLIIRGKKGVDTQSRLKIITDGEPFRELREKYPERLKKMIAIPGELTIDGLDLAEADKERLLKEISVVIHTAANVKFDLPLKTAVNANTKSTMNVLALAKQMPHLESFVHVSTAYCQCSEEILEERAYPTPISPESVISIVNTMPDDVLDAMTPKLLGKQPNTYAFSKSLSEDLLYRSNLPAGVARPSIVIASWKEPTPGWIDNINGPTGLMIGAGKGVLRTMLCNGDYLTDIMPCDIAVNSIIALAWRVGMEKPEKPIFMNVTESGDNPVTWSQIIEIGKKQTLNYPFSGLLWYPGGRVTSWRILHWLAVLFLHFIPAYLLDALIVLSGNKPFLVRVHQRITYGLELLQYYTTRQWIFLNEVKKDLQNRLTPKDRETFFMDTTAISWEEYMQNYILGTRKYYLKDDFSTLPRARQVLSYFYIADCIVKFLFVIFITWIIYSWMNTSNGITAALIGKNEI</sequence>
<dbReference type="CDD" id="cd09071">
    <property type="entry name" value="FAR_C"/>
    <property type="match status" value="1"/>
</dbReference>
<evidence type="ECO:0000313" key="7">
    <source>
        <dbReference type="Proteomes" id="UP000694924"/>
    </source>
</evidence>
<accession>A0ABM1IV37</accession>
<dbReference type="RefSeq" id="XP_015184073.1">
    <property type="nucleotide sequence ID" value="XM_015328587.1"/>
</dbReference>
<evidence type="ECO:0000313" key="8">
    <source>
        <dbReference type="RefSeq" id="XP_015184073.1"/>
    </source>
</evidence>
<dbReference type="InterPro" id="IPR013120">
    <property type="entry name" value="FAR_NAD-bd"/>
</dbReference>
<keyword evidence="4" id="KW-0812">Transmembrane</keyword>
<evidence type="ECO:0000259" key="5">
    <source>
        <dbReference type="Pfam" id="PF03015"/>
    </source>
</evidence>
<evidence type="ECO:0000259" key="6">
    <source>
        <dbReference type="Pfam" id="PF07993"/>
    </source>
</evidence>
<evidence type="ECO:0000256" key="3">
    <source>
        <dbReference type="ARBA" id="ARBA00023098"/>
    </source>
</evidence>
<dbReference type="SUPFAM" id="SSF51735">
    <property type="entry name" value="NAD(P)-binding Rossmann-fold domains"/>
    <property type="match status" value="1"/>
</dbReference>
<feature type="transmembrane region" description="Helical" evidence="4">
    <location>
        <begin position="348"/>
        <end position="371"/>
    </location>
</feature>
<keyword evidence="7" id="KW-1185">Reference proteome</keyword>
<keyword evidence="4" id="KW-0472">Membrane</keyword>
<dbReference type="Pfam" id="PF03015">
    <property type="entry name" value="Sterile"/>
    <property type="match status" value="1"/>
</dbReference>
<dbReference type="GeneID" id="107070407"/>
<reference evidence="8 9" key="1">
    <citation type="submission" date="2025-05" db="UniProtKB">
        <authorList>
            <consortium name="RefSeq"/>
        </authorList>
    </citation>
    <scope>IDENTIFICATION</scope>
    <source>
        <tissue evidence="8 9">Whole body</tissue>
    </source>
</reference>
<keyword evidence="4" id="KW-0560">Oxidoreductase</keyword>
<dbReference type="PANTHER" id="PTHR11011">
    <property type="entry name" value="MALE STERILITY PROTEIN 2-RELATED"/>
    <property type="match status" value="1"/>
</dbReference>
<keyword evidence="4" id="KW-0521">NADP</keyword>
<comment type="catalytic activity">
    <reaction evidence="4">
        <text>a long-chain fatty acyl-CoA + 2 NADPH + 2 H(+) = a long-chain primary fatty alcohol + 2 NADP(+) + CoA</text>
        <dbReference type="Rhea" id="RHEA:52716"/>
        <dbReference type="ChEBI" id="CHEBI:15378"/>
        <dbReference type="ChEBI" id="CHEBI:57287"/>
        <dbReference type="ChEBI" id="CHEBI:57783"/>
        <dbReference type="ChEBI" id="CHEBI:58349"/>
        <dbReference type="ChEBI" id="CHEBI:77396"/>
        <dbReference type="ChEBI" id="CHEBI:83139"/>
        <dbReference type="EC" id="1.2.1.84"/>
    </reaction>
</comment>
<dbReference type="InterPro" id="IPR026055">
    <property type="entry name" value="FAR"/>
</dbReference>
<feature type="domain" description="Fatty acyl-CoA reductase C-terminal" evidence="5">
    <location>
        <begin position="357"/>
        <end position="449"/>
    </location>
</feature>
<dbReference type="CDD" id="cd05236">
    <property type="entry name" value="FAR-N_SDR_e"/>
    <property type="match status" value="1"/>
</dbReference>
<feature type="domain" description="Thioester reductase (TE)" evidence="6">
    <location>
        <begin position="18"/>
        <end position="286"/>
    </location>
</feature>
<dbReference type="Pfam" id="PF07993">
    <property type="entry name" value="NAD_binding_4"/>
    <property type="match status" value="1"/>
</dbReference>
<evidence type="ECO:0000256" key="1">
    <source>
        <dbReference type="ARBA" id="ARBA00005928"/>
    </source>
</evidence>
<keyword evidence="3 4" id="KW-0443">Lipid metabolism</keyword>
<dbReference type="InterPro" id="IPR033640">
    <property type="entry name" value="FAR_C"/>
</dbReference>
<comment type="similarity">
    <text evidence="1 4">Belongs to the fatty acyl-CoA reductase family.</text>
</comment>
<keyword evidence="4" id="KW-1133">Transmembrane helix</keyword>
<dbReference type="PANTHER" id="PTHR11011:SF116">
    <property type="entry name" value="FATTY ACYL-COA REDUCTASE CG5065-RELATED"/>
    <property type="match status" value="1"/>
</dbReference>
<gene>
    <name evidence="8 9" type="primary">LOC107070407</name>
</gene>
<feature type="transmembrane region" description="Helical" evidence="4">
    <location>
        <begin position="463"/>
        <end position="484"/>
    </location>
</feature>
<comment type="function">
    <text evidence="4">Catalyzes the reduction of fatty acyl-CoA to fatty alcohols.</text>
</comment>
<keyword evidence="2 4" id="KW-0444">Lipid biosynthesis</keyword>
<evidence type="ECO:0000256" key="2">
    <source>
        <dbReference type="ARBA" id="ARBA00022516"/>
    </source>
</evidence>
<dbReference type="EC" id="1.2.1.84" evidence="4"/>
<evidence type="ECO:0000313" key="9">
    <source>
        <dbReference type="RefSeq" id="XP_015184074.1"/>
    </source>
</evidence>
<dbReference type="Proteomes" id="UP000694924">
    <property type="component" value="Unplaced"/>
</dbReference>
<name>A0ABM1IV37_POLDO</name>
<proteinExistence type="inferred from homology"/>
<protein>
    <recommendedName>
        <fullName evidence="4">Fatty acyl-CoA reductase</fullName>
        <ecNumber evidence="4">1.2.1.84</ecNumber>
    </recommendedName>
</protein>
<dbReference type="Gene3D" id="3.40.50.720">
    <property type="entry name" value="NAD(P)-binding Rossmann-like Domain"/>
    <property type="match status" value="1"/>
</dbReference>
<organism evidence="7 9">
    <name type="scientific">Polistes dominula</name>
    <name type="common">European paper wasp</name>
    <name type="synonym">Vespa dominula</name>
    <dbReference type="NCBI Taxonomy" id="743375"/>
    <lineage>
        <taxon>Eukaryota</taxon>
        <taxon>Metazoa</taxon>
        <taxon>Ecdysozoa</taxon>
        <taxon>Arthropoda</taxon>
        <taxon>Hexapoda</taxon>
        <taxon>Insecta</taxon>
        <taxon>Pterygota</taxon>
        <taxon>Neoptera</taxon>
        <taxon>Endopterygota</taxon>
        <taxon>Hymenoptera</taxon>
        <taxon>Apocrita</taxon>
        <taxon>Aculeata</taxon>
        <taxon>Vespoidea</taxon>
        <taxon>Vespidae</taxon>
        <taxon>Polistinae</taxon>
        <taxon>Polistini</taxon>
        <taxon>Polistes</taxon>
    </lineage>
</organism>